<organism evidence="1">
    <name type="scientific">Salmonella enterica subsp. enterica serovar Lattenkamp</name>
    <dbReference type="NCBI Taxonomy" id="2564671"/>
    <lineage>
        <taxon>Bacteria</taxon>
        <taxon>Pseudomonadati</taxon>
        <taxon>Pseudomonadota</taxon>
        <taxon>Gammaproteobacteria</taxon>
        <taxon>Enterobacterales</taxon>
        <taxon>Enterobacteriaceae</taxon>
        <taxon>Salmonella</taxon>
    </lineage>
</organism>
<accession>A0A734FVI7</accession>
<gene>
    <name evidence="1" type="ORF">G4I95_003461</name>
</gene>
<sequence>MRKYPRKITQSLASRCKALHVPFLSHYRVKNNRTVFSIKPGRSSRCMMI</sequence>
<protein>
    <submittedName>
        <fullName evidence="1">Uncharacterized protein</fullName>
    </submittedName>
</protein>
<dbReference type="EMBL" id="DAASNA010000014">
    <property type="protein sequence ID" value="HAE6196214.1"/>
    <property type="molecule type" value="Genomic_DNA"/>
</dbReference>
<proteinExistence type="predicted"/>
<reference evidence="1" key="1">
    <citation type="journal article" date="2018" name="Genome Biol.">
        <title>SKESA: strategic k-mer extension for scrupulous assemblies.</title>
        <authorList>
            <person name="Souvorov A."/>
            <person name="Agarwala R."/>
            <person name="Lipman D.J."/>
        </authorList>
    </citation>
    <scope>NUCLEOTIDE SEQUENCE</scope>
    <source>
        <strain evidence="1">10-8458</strain>
    </source>
</reference>
<dbReference type="AlphaFoldDB" id="A0A734FVI7"/>
<evidence type="ECO:0000313" key="1">
    <source>
        <dbReference type="EMBL" id="HAE6196214.1"/>
    </source>
</evidence>
<name>A0A734FVI7_SALET</name>
<comment type="caution">
    <text evidence="1">The sequence shown here is derived from an EMBL/GenBank/DDBJ whole genome shotgun (WGS) entry which is preliminary data.</text>
</comment>
<reference evidence="1" key="2">
    <citation type="submission" date="2018-07" db="EMBL/GenBank/DDBJ databases">
        <authorList>
            <consortium name="NCBI Pathogen Detection Project"/>
        </authorList>
    </citation>
    <scope>NUCLEOTIDE SEQUENCE</scope>
    <source>
        <strain evidence="1">10-8458</strain>
    </source>
</reference>